<dbReference type="InterPro" id="IPR050872">
    <property type="entry name" value="PPR_P_subfamily"/>
</dbReference>
<organism evidence="2 3">
    <name type="scientific">Hyphodiscus hymeniophilus</name>
    <dbReference type="NCBI Taxonomy" id="353542"/>
    <lineage>
        <taxon>Eukaryota</taxon>
        <taxon>Fungi</taxon>
        <taxon>Dikarya</taxon>
        <taxon>Ascomycota</taxon>
        <taxon>Pezizomycotina</taxon>
        <taxon>Leotiomycetes</taxon>
        <taxon>Helotiales</taxon>
        <taxon>Hyphodiscaceae</taxon>
        <taxon>Hyphodiscus</taxon>
    </lineage>
</organism>
<name>A0A9P6VPL2_9HELO</name>
<comment type="caution">
    <text evidence="2">The sequence shown here is derived from an EMBL/GenBank/DDBJ whole genome shotgun (WGS) entry which is preliminary data.</text>
</comment>
<dbReference type="Proteomes" id="UP000785200">
    <property type="component" value="Unassembled WGS sequence"/>
</dbReference>
<evidence type="ECO:0000313" key="2">
    <source>
        <dbReference type="EMBL" id="KAG0652266.1"/>
    </source>
</evidence>
<dbReference type="InterPro" id="IPR011990">
    <property type="entry name" value="TPR-like_helical_dom_sf"/>
</dbReference>
<dbReference type="Gene3D" id="1.25.40.10">
    <property type="entry name" value="Tetratricopeptide repeat domain"/>
    <property type="match status" value="2"/>
</dbReference>
<reference evidence="2" key="1">
    <citation type="submission" date="2019-07" db="EMBL/GenBank/DDBJ databases">
        <title>Hyphodiscus hymeniophilus genome sequencing and assembly.</title>
        <authorList>
            <person name="Kramer G."/>
            <person name="Nodwell J."/>
        </authorList>
    </citation>
    <scope>NUCLEOTIDE SEQUENCE</scope>
    <source>
        <strain evidence="2">ATCC 34498</strain>
    </source>
</reference>
<dbReference type="PANTHER" id="PTHR46128:SF329">
    <property type="entry name" value="MITOCHONDRIAL GROUP I INTRON SPLICING FACTOR DMR1"/>
    <property type="match status" value="1"/>
</dbReference>
<protein>
    <submittedName>
        <fullName evidence="2">Complex I intermediate-associated</fullName>
    </submittedName>
</protein>
<dbReference type="OrthoDB" id="185373at2759"/>
<dbReference type="AlphaFoldDB" id="A0A9P6VPL2"/>
<dbReference type="PANTHER" id="PTHR46128">
    <property type="entry name" value="MITOCHONDRIAL GROUP I INTRON SPLICING FACTOR CCM1"/>
    <property type="match status" value="1"/>
</dbReference>
<sequence>MRSQLTRSVFLRLLSNKPLVFRCSTRFSLRLTPRYGMQRTSAKRSLFGFSRKPPREPRAPELAPGLSKMLDLNKMLKIGARPPPASQISQAFRSYFAYKDHNKTGLNELQAGHVLRTFEYLQKFNSEEEGFGLPNEVLRCALVNIAILPTGNGETHSRFARAVFQELRERKAKALHIDLKYLVTVLVHTGNTAEAMSLVEEFLATSYVLEKDTRKENLAKAKRNLFSLVMKGYARENNESELLKVAERVEAAGLGPGSLSHETMTSFYASRDDVPNTKIWFDRNPHARSPTTSKELMSTILSFSIRNQELDWCKAVFRRILDKNPPKPAWDVLFQWASGALGKGVEDVDRMIDFMIKHNPEDESVRPDAETINGLVELAMSAQDSYLAERYVALGKKYGIQPNAQTFILQLNYRVSAGDLAGAQTAYDALQSEEVENHADLPAINKYIRALCSLKVNHYERAVSICSDLDERNIRLEPDTVSAMCLLHLSRGEMNDVLDMLQTNTFHYTLPERARIIETFVAFCSDRKTNTSDAWEAYNMLRTVFQEMPVNIRTTMMNEFFARKRSDMACHVFGHMRQHDRKEFRPVLQTYIDCFRGIALCKDKECLDMVHNMFKMDSSIEPNTKLYNSLMMAYTACEEGDRALDFWHDITNSREGPSYESLELVFKACQEQSFGDRTAKEVWAKMRRMEIEVTREVFIAYVCALAGQGRMEESKELVETAEKDLGLKPDVLTIGSFYNALPGQNRKDLVEEWAKDLYPDIWAELEKLGQRTMKEGHRLFNMKKLASD</sequence>
<keyword evidence="3" id="KW-1185">Reference proteome</keyword>
<dbReference type="InterPro" id="IPR002885">
    <property type="entry name" value="PPR_rpt"/>
</dbReference>
<dbReference type="Pfam" id="PF13812">
    <property type="entry name" value="PPR_3"/>
    <property type="match status" value="1"/>
</dbReference>
<gene>
    <name evidence="2" type="ORF">D0Z07_1225</name>
</gene>
<dbReference type="EMBL" id="VNKQ01000003">
    <property type="protein sequence ID" value="KAG0652266.1"/>
    <property type="molecule type" value="Genomic_DNA"/>
</dbReference>
<accession>A0A9P6VPL2</accession>
<comment type="similarity">
    <text evidence="1">Belongs to the PPR family. P subfamily.</text>
</comment>
<evidence type="ECO:0000313" key="3">
    <source>
        <dbReference type="Proteomes" id="UP000785200"/>
    </source>
</evidence>
<proteinExistence type="inferred from homology"/>
<evidence type="ECO:0000256" key="1">
    <source>
        <dbReference type="ARBA" id="ARBA00007626"/>
    </source>
</evidence>